<evidence type="ECO:0000256" key="1">
    <source>
        <dbReference type="ARBA" id="ARBA00022884"/>
    </source>
</evidence>
<dbReference type="CDD" id="cd00590">
    <property type="entry name" value="RRM_SF"/>
    <property type="match status" value="1"/>
</dbReference>
<gene>
    <name evidence="4" type="ORF">PCOR1329_LOCUS73485</name>
</gene>
<dbReference type="InterPro" id="IPR000504">
    <property type="entry name" value="RRM_dom"/>
</dbReference>
<organism evidence="4 5">
    <name type="scientific">Prorocentrum cordatum</name>
    <dbReference type="NCBI Taxonomy" id="2364126"/>
    <lineage>
        <taxon>Eukaryota</taxon>
        <taxon>Sar</taxon>
        <taxon>Alveolata</taxon>
        <taxon>Dinophyceae</taxon>
        <taxon>Prorocentrales</taxon>
        <taxon>Prorocentraceae</taxon>
        <taxon>Prorocentrum</taxon>
    </lineage>
</organism>
<dbReference type="Pfam" id="PF00076">
    <property type="entry name" value="RRM_1"/>
    <property type="match status" value="1"/>
</dbReference>
<dbReference type="PROSITE" id="PS50102">
    <property type="entry name" value="RRM"/>
    <property type="match status" value="1"/>
</dbReference>
<evidence type="ECO:0000256" key="2">
    <source>
        <dbReference type="PROSITE-ProRule" id="PRU00176"/>
    </source>
</evidence>
<keyword evidence="5" id="KW-1185">Reference proteome</keyword>
<evidence type="ECO:0000259" key="3">
    <source>
        <dbReference type="PROSITE" id="PS50102"/>
    </source>
</evidence>
<evidence type="ECO:0000313" key="5">
    <source>
        <dbReference type="Proteomes" id="UP001189429"/>
    </source>
</evidence>
<reference evidence="4" key="1">
    <citation type="submission" date="2023-10" db="EMBL/GenBank/DDBJ databases">
        <authorList>
            <person name="Chen Y."/>
            <person name="Shah S."/>
            <person name="Dougan E. K."/>
            <person name="Thang M."/>
            <person name="Chan C."/>
        </authorList>
    </citation>
    <scope>NUCLEOTIDE SEQUENCE [LARGE SCALE GENOMIC DNA]</scope>
</reference>
<dbReference type="InterPro" id="IPR035979">
    <property type="entry name" value="RBD_domain_sf"/>
</dbReference>
<dbReference type="EMBL" id="CAUYUJ010019897">
    <property type="protein sequence ID" value="CAK0894441.1"/>
    <property type="molecule type" value="Genomic_DNA"/>
</dbReference>
<dbReference type="InterPro" id="IPR012677">
    <property type="entry name" value="Nucleotide-bd_a/b_plait_sf"/>
</dbReference>
<dbReference type="Proteomes" id="UP001189429">
    <property type="component" value="Unassembled WGS sequence"/>
</dbReference>
<dbReference type="SUPFAM" id="SSF54928">
    <property type="entry name" value="RNA-binding domain, RBD"/>
    <property type="match status" value="1"/>
</dbReference>
<keyword evidence="1 2" id="KW-0694">RNA-binding</keyword>
<dbReference type="SMART" id="SM00360">
    <property type="entry name" value="RRM"/>
    <property type="match status" value="1"/>
</dbReference>
<feature type="domain" description="RRM" evidence="3">
    <location>
        <begin position="40"/>
        <end position="120"/>
    </location>
</feature>
<name>A0ABN9X6N0_9DINO</name>
<feature type="non-terminal residue" evidence="4">
    <location>
        <position position="1"/>
    </location>
</feature>
<dbReference type="Gene3D" id="3.30.70.330">
    <property type="match status" value="1"/>
</dbReference>
<comment type="caution">
    <text evidence="4">The sequence shown here is derived from an EMBL/GenBank/DDBJ whole genome shotgun (WGS) entry which is preliminary data.</text>
</comment>
<proteinExistence type="predicted"/>
<accession>A0ABN9X6N0</accession>
<evidence type="ECO:0000313" key="4">
    <source>
        <dbReference type="EMBL" id="CAK0894441.1"/>
    </source>
</evidence>
<sequence length="126" mass="12894">RRQACAMGGGKPGMAGSIETLFQGLKGAGVLGGGRAPEECQLYVKNLPPDTTDLDLFKLFSPFGAMAPSGVKAMLNDDGSCKGFGFVDYVDPECAQLAISSLNGFVCADGGSIGVAHKRAKGPGDH</sequence>
<protein>
    <recommendedName>
        <fullName evidence="3">RRM domain-containing protein</fullName>
    </recommendedName>
</protein>
<dbReference type="PANTHER" id="PTHR10352">
    <property type="entry name" value="EUKARYOTIC TRANSLATION INITIATION FACTOR 3 SUBUNIT G"/>
    <property type="match status" value="1"/>
</dbReference>